<dbReference type="InterPro" id="IPR050348">
    <property type="entry name" value="Protein-Tyr_Phosphatase"/>
</dbReference>
<dbReference type="AlphaFoldDB" id="A0AAD7QSG3"/>
<organism evidence="7 8">
    <name type="scientific">Lipomyces tetrasporus</name>
    <dbReference type="NCBI Taxonomy" id="54092"/>
    <lineage>
        <taxon>Eukaryota</taxon>
        <taxon>Fungi</taxon>
        <taxon>Dikarya</taxon>
        <taxon>Ascomycota</taxon>
        <taxon>Saccharomycotina</taxon>
        <taxon>Lipomycetes</taxon>
        <taxon>Lipomycetales</taxon>
        <taxon>Lipomycetaceae</taxon>
        <taxon>Lipomyces</taxon>
    </lineage>
</organism>
<feature type="compositionally biased region" description="Pro residues" evidence="3">
    <location>
        <begin position="91"/>
        <end position="100"/>
    </location>
</feature>
<dbReference type="PRINTS" id="PR00700">
    <property type="entry name" value="PRTYPHPHTASE"/>
</dbReference>
<dbReference type="SMART" id="SM00404">
    <property type="entry name" value="PTPc_motif"/>
    <property type="match status" value="1"/>
</dbReference>
<dbReference type="Gene3D" id="3.40.250.10">
    <property type="entry name" value="Rhodanese-like domain"/>
    <property type="match status" value="1"/>
</dbReference>
<dbReference type="PANTHER" id="PTHR19134">
    <property type="entry name" value="RECEPTOR-TYPE TYROSINE-PROTEIN PHOSPHATASE"/>
    <property type="match status" value="1"/>
</dbReference>
<dbReference type="GeneID" id="80882777"/>
<feature type="domain" description="Tyrosine specific protein phosphatases" evidence="5">
    <location>
        <begin position="631"/>
        <end position="716"/>
    </location>
</feature>
<sequence length="767" mass="83478">MASSVVDRQAQPPSPHQHQLQHPQQKQTTCDRAAQHLLRARLAIHRPFSGTLGSLSTPSFSTSGHGVPITPMPQTPAPTAEPASASSFFDLPPPPTPPCSIPSQSDNEAEDSPSESPMFKNLAPTASFSSTSSNSSDYSGPSCLFATSGPISGSISATSSSSSMSSLQMGSSPRNSAATADIDAIAPICAADLGLHIASSPSKVLILDVRPYAQYATEHIRGAVNLCVPSTLLKRPAFTVSKILDSLAPEQKNRLSNWKSAKSIIVYDGSSSMLTSSLPLFQTARKFCNDGSFEGRVFFLKGGLCDFSQRLRDFVEFGTPSSAASSSMTTTATATSTKKCESLCLPILSGLHLPIFSKKQPLVNPFFSNIRQNMDLVGGVGDPLPVRIPDKCTPKMLCRLPLWLQDVVSSRDGPKRIADRFLEIEKAEKGRLEAAFSGSCSITSVCSLSKLAAKQESEKHDQKFSISAALERGTKNRYNNIFPYDHTRVKLSCSPGSCDYINASFISARGSTKRYIATQGPLPETFADFWSVVWDQNVRVIVMLTPTNEGGQVKCHSYWQDKRYGVLTLTLLSEQEVVLSPDTNTKVRIRRFSLSHASQPFSPLREITHIQYVSWPDLGTPADPIDIVALSKLAGRFNSVDDGEAAAATRPVVVHCSAGCGRTGTFCTVDSVIDILKRNKDYDSPTSRKTEDLVAEVVHDLRTQRLSMVQCLRQFVICYESVLVWKIDQLEKEDNDAMHIEDIKTAKRDVEMTDSNACYGTDSECDC</sequence>
<evidence type="ECO:0000313" key="8">
    <source>
        <dbReference type="Proteomes" id="UP001217417"/>
    </source>
</evidence>
<feature type="domain" description="Tyrosine-protein phosphatase" evidence="4">
    <location>
        <begin position="475"/>
        <end position="725"/>
    </location>
</feature>
<evidence type="ECO:0000313" key="7">
    <source>
        <dbReference type="EMBL" id="KAJ8100618.1"/>
    </source>
</evidence>
<dbReference type="InterPro" id="IPR001763">
    <property type="entry name" value="Rhodanese-like_dom"/>
</dbReference>
<dbReference type="InterPro" id="IPR016130">
    <property type="entry name" value="Tyr_Pase_AS"/>
</dbReference>
<dbReference type="InterPro" id="IPR036873">
    <property type="entry name" value="Rhodanese-like_dom_sf"/>
</dbReference>
<dbReference type="GO" id="GO:0004725">
    <property type="term" value="F:protein tyrosine phosphatase activity"/>
    <property type="evidence" value="ECO:0007669"/>
    <property type="project" value="UniProtKB-EC"/>
</dbReference>
<evidence type="ECO:0000259" key="4">
    <source>
        <dbReference type="PROSITE" id="PS50055"/>
    </source>
</evidence>
<dbReference type="PROSITE" id="PS50056">
    <property type="entry name" value="TYR_PHOSPHATASE_2"/>
    <property type="match status" value="1"/>
</dbReference>
<dbReference type="InterPro" id="IPR029021">
    <property type="entry name" value="Prot-tyrosine_phosphatase-like"/>
</dbReference>
<dbReference type="InterPro" id="IPR003595">
    <property type="entry name" value="Tyr_Pase_cat"/>
</dbReference>
<proteinExistence type="inferred from homology"/>
<evidence type="ECO:0000259" key="5">
    <source>
        <dbReference type="PROSITE" id="PS50056"/>
    </source>
</evidence>
<dbReference type="PROSITE" id="PS50055">
    <property type="entry name" value="TYR_PHOSPHATASE_PTP"/>
    <property type="match status" value="1"/>
</dbReference>
<dbReference type="Gene3D" id="3.90.190.10">
    <property type="entry name" value="Protein tyrosine phosphatase superfamily"/>
    <property type="match status" value="1"/>
</dbReference>
<name>A0AAD7QSG3_9ASCO</name>
<protein>
    <recommendedName>
        <fullName evidence="2">protein-tyrosine-phosphatase</fullName>
        <ecNumber evidence="2">3.1.3.48</ecNumber>
    </recommendedName>
</protein>
<dbReference type="SUPFAM" id="SSF52799">
    <property type="entry name" value="(Phosphotyrosine protein) phosphatases II"/>
    <property type="match status" value="1"/>
</dbReference>
<dbReference type="EMBL" id="JARPMG010000005">
    <property type="protein sequence ID" value="KAJ8100618.1"/>
    <property type="molecule type" value="Genomic_DNA"/>
</dbReference>
<dbReference type="InterPro" id="IPR000387">
    <property type="entry name" value="Tyr_Pase_dom"/>
</dbReference>
<keyword evidence="8" id="KW-1185">Reference proteome</keyword>
<dbReference type="Proteomes" id="UP001217417">
    <property type="component" value="Unassembled WGS sequence"/>
</dbReference>
<dbReference type="RefSeq" id="XP_056044068.1">
    <property type="nucleotide sequence ID" value="XM_056187611.1"/>
</dbReference>
<feature type="region of interest" description="Disordered" evidence="3">
    <location>
        <begin position="1"/>
        <end position="32"/>
    </location>
</feature>
<feature type="domain" description="Rhodanese" evidence="6">
    <location>
        <begin position="200"/>
        <end position="316"/>
    </location>
</feature>
<evidence type="ECO:0000256" key="2">
    <source>
        <dbReference type="ARBA" id="ARBA00013064"/>
    </source>
</evidence>
<evidence type="ECO:0000256" key="1">
    <source>
        <dbReference type="ARBA" id="ARBA00009649"/>
    </source>
</evidence>
<comment type="caution">
    <text evidence="7">The sequence shown here is derived from an EMBL/GenBank/DDBJ whole genome shotgun (WGS) entry which is preliminary data.</text>
</comment>
<gene>
    <name evidence="7" type="ORF">POJ06DRAFT_253251</name>
</gene>
<dbReference type="PROSITE" id="PS00383">
    <property type="entry name" value="TYR_PHOSPHATASE_1"/>
    <property type="match status" value="1"/>
</dbReference>
<dbReference type="SUPFAM" id="SSF52821">
    <property type="entry name" value="Rhodanese/Cell cycle control phosphatase"/>
    <property type="match status" value="1"/>
</dbReference>
<dbReference type="SMART" id="SM00450">
    <property type="entry name" value="RHOD"/>
    <property type="match status" value="1"/>
</dbReference>
<reference evidence="7" key="1">
    <citation type="submission" date="2023-03" db="EMBL/GenBank/DDBJ databases">
        <title>Near-Complete genome sequence of Lipomyces tetrasporous NRRL Y-64009, an oleaginous yeast capable of growing on lignocellulosic hydrolysates.</title>
        <authorList>
            <consortium name="Lawrence Berkeley National Laboratory"/>
            <person name="Jagtap S.S."/>
            <person name="Liu J.-J."/>
            <person name="Walukiewicz H.E."/>
            <person name="Pangilinan J."/>
            <person name="Lipzen A."/>
            <person name="Ahrendt S."/>
            <person name="Koriabine M."/>
            <person name="Cobaugh K."/>
            <person name="Salamov A."/>
            <person name="Yoshinaga Y."/>
            <person name="Ng V."/>
            <person name="Daum C."/>
            <person name="Grigoriev I.V."/>
            <person name="Slininger P.J."/>
            <person name="Dien B.S."/>
            <person name="Jin Y.-S."/>
            <person name="Rao C.V."/>
        </authorList>
    </citation>
    <scope>NUCLEOTIDE SEQUENCE</scope>
    <source>
        <strain evidence="7">NRRL Y-64009</strain>
    </source>
</reference>
<evidence type="ECO:0000259" key="6">
    <source>
        <dbReference type="PROSITE" id="PS50206"/>
    </source>
</evidence>
<dbReference type="CDD" id="cd01446">
    <property type="entry name" value="DSP_MapKP"/>
    <property type="match status" value="1"/>
</dbReference>
<evidence type="ECO:0000256" key="3">
    <source>
        <dbReference type="SAM" id="MobiDB-lite"/>
    </source>
</evidence>
<dbReference type="SMART" id="SM00194">
    <property type="entry name" value="PTPc"/>
    <property type="match status" value="1"/>
</dbReference>
<feature type="region of interest" description="Disordered" evidence="3">
    <location>
        <begin position="49"/>
        <end position="136"/>
    </location>
</feature>
<feature type="compositionally biased region" description="Low complexity" evidence="3">
    <location>
        <begin position="127"/>
        <end position="136"/>
    </location>
</feature>
<dbReference type="Pfam" id="PF00102">
    <property type="entry name" value="Y_phosphatase"/>
    <property type="match status" value="1"/>
</dbReference>
<feature type="compositionally biased region" description="Polar residues" evidence="3">
    <location>
        <begin position="51"/>
        <end position="64"/>
    </location>
</feature>
<feature type="compositionally biased region" description="Low complexity" evidence="3">
    <location>
        <begin position="77"/>
        <end position="90"/>
    </location>
</feature>
<dbReference type="CDD" id="cd18533">
    <property type="entry name" value="PTP_fungal"/>
    <property type="match status" value="1"/>
</dbReference>
<dbReference type="InterPro" id="IPR000242">
    <property type="entry name" value="PTP_cat"/>
</dbReference>
<accession>A0AAD7QSG3</accession>
<dbReference type="PANTHER" id="PTHR19134:SF561">
    <property type="entry name" value="PROTEIN TYROSINE PHOSPHATASE 36E, ISOFORM A"/>
    <property type="match status" value="1"/>
</dbReference>
<dbReference type="Pfam" id="PF00581">
    <property type="entry name" value="Rhodanese"/>
    <property type="match status" value="1"/>
</dbReference>
<comment type="similarity">
    <text evidence="1">Belongs to the protein-tyrosine phosphatase family. Non-receptor class subfamily.</text>
</comment>
<dbReference type="EC" id="3.1.3.48" evidence="2"/>
<feature type="compositionally biased region" description="Low complexity" evidence="3">
    <location>
        <begin position="16"/>
        <end position="27"/>
    </location>
</feature>
<dbReference type="PROSITE" id="PS50206">
    <property type="entry name" value="RHODANESE_3"/>
    <property type="match status" value="1"/>
</dbReference>